<evidence type="ECO:0000256" key="2">
    <source>
        <dbReference type="ARBA" id="ARBA00008066"/>
    </source>
</evidence>
<evidence type="ECO:0000256" key="5">
    <source>
        <dbReference type="ARBA" id="ARBA00022970"/>
    </source>
</evidence>
<feature type="transmembrane region" description="Helical" evidence="8">
    <location>
        <begin position="65"/>
        <end position="88"/>
    </location>
</feature>
<feature type="transmembrane region" description="Helical" evidence="8">
    <location>
        <begin position="256"/>
        <end position="273"/>
    </location>
</feature>
<dbReference type="OrthoDB" id="438545at2759"/>
<dbReference type="PANTHER" id="PTHR22950">
    <property type="entry name" value="AMINO ACID TRANSPORTER"/>
    <property type="match status" value="1"/>
</dbReference>
<feature type="transmembrane region" description="Helical" evidence="8">
    <location>
        <begin position="294"/>
        <end position="314"/>
    </location>
</feature>
<evidence type="ECO:0000256" key="1">
    <source>
        <dbReference type="ARBA" id="ARBA00004141"/>
    </source>
</evidence>
<feature type="transmembrane region" description="Helical" evidence="8">
    <location>
        <begin position="179"/>
        <end position="198"/>
    </location>
</feature>
<reference evidence="10" key="1">
    <citation type="submission" date="2020-06" db="EMBL/GenBank/DDBJ databases">
        <authorList>
            <consortium name="Plant Systems Biology data submission"/>
        </authorList>
    </citation>
    <scope>NUCLEOTIDE SEQUENCE</scope>
    <source>
        <strain evidence="10">D6</strain>
    </source>
</reference>
<organism evidence="10 11">
    <name type="scientific">Seminavis robusta</name>
    <dbReference type="NCBI Taxonomy" id="568900"/>
    <lineage>
        <taxon>Eukaryota</taxon>
        <taxon>Sar</taxon>
        <taxon>Stramenopiles</taxon>
        <taxon>Ochrophyta</taxon>
        <taxon>Bacillariophyta</taxon>
        <taxon>Bacillariophyceae</taxon>
        <taxon>Bacillariophycidae</taxon>
        <taxon>Naviculales</taxon>
        <taxon>Naviculaceae</taxon>
        <taxon>Seminavis</taxon>
    </lineage>
</organism>
<sequence>MMTATDKDNDDRIRRDSVSVVDYSHQPDPAHGSSNITVATFNLVATIVGGGVLSLPFAFSKCGGALYGLAWMLLAAICTDQSCVWLCWCARPVITTTSDDPDLQHRLMLSSYGQVGKAAFGDILEVAISALLFVFLVFVLIAYMVLVKDIWTPLIIRLFLHSQQTDIQSATVSQAQRDAYWGPYVLLAIVLFMTPFLVQRTLHALRFNCYIGFASVSILCIALVQHALQQETSSTHNNILLTRDFWTRPPESARDVIIAFPIIMLSYLCHFNVNPVQKALVDPTPARVHQVIHGAMLACGVLMTVFGIAGYAYVLGADNAENAVVQGNILLNCEEQQERIGQVDVILLLGRLGCGTTIMLAMAMMLLPCRDSLLEVLDIFFFRNDNPPTADNNTNKDHPHEMSPLVFPDNDCSKTPPPSLSDNEWVHYTATVLIVAVCYVTAVKVPGVQIVWSLCGSSMAFTIAFILPAACYLQMIHRREAEQQEPMVSLPSKILAWIVLIVSILAAIVCTIQTIQSI</sequence>
<evidence type="ECO:0000256" key="6">
    <source>
        <dbReference type="ARBA" id="ARBA00022989"/>
    </source>
</evidence>
<dbReference type="EMBL" id="CAICTM010000025">
    <property type="protein sequence ID" value="CAB9497755.1"/>
    <property type="molecule type" value="Genomic_DNA"/>
</dbReference>
<keyword evidence="11" id="KW-1185">Reference proteome</keyword>
<comment type="similarity">
    <text evidence="2">Belongs to the amino acid/polyamine transporter 2 family.</text>
</comment>
<evidence type="ECO:0000313" key="10">
    <source>
        <dbReference type="EMBL" id="CAB9497755.1"/>
    </source>
</evidence>
<feature type="transmembrane region" description="Helical" evidence="8">
    <location>
        <begin position="210"/>
        <end position="228"/>
    </location>
</feature>
<dbReference type="Pfam" id="PF01490">
    <property type="entry name" value="Aa_trans"/>
    <property type="match status" value="1"/>
</dbReference>
<keyword evidence="6 8" id="KW-1133">Transmembrane helix</keyword>
<dbReference type="AlphaFoldDB" id="A0A9N8H3E8"/>
<dbReference type="Proteomes" id="UP001153069">
    <property type="component" value="Unassembled WGS sequence"/>
</dbReference>
<evidence type="ECO:0000259" key="9">
    <source>
        <dbReference type="Pfam" id="PF01490"/>
    </source>
</evidence>
<evidence type="ECO:0000256" key="8">
    <source>
        <dbReference type="SAM" id="Phobius"/>
    </source>
</evidence>
<dbReference type="GO" id="GO:0015179">
    <property type="term" value="F:L-amino acid transmembrane transporter activity"/>
    <property type="evidence" value="ECO:0007669"/>
    <property type="project" value="TreeGrafter"/>
</dbReference>
<accession>A0A9N8H3E8</accession>
<name>A0A9N8H3E8_9STRA</name>
<feature type="transmembrane region" description="Helical" evidence="8">
    <location>
        <begin position="494"/>
        <end position="515"/>
    </location>
</feature>
<keyword evidence="7 8" id="KW-0472">Membrane</keyword>
<dbReference type="InterPro" id="IPR013057">
    <property type="entry name" value="AA_transpt_TM"/>
</dbReference>
<feature type="transmembrane region" description="Helical" evidence="8">
    <location>
        <begin position="126"/>
        <end position="146"/>
    </location>
</feature>
<dbReference type="PANTHER" id="PTHR22950:SF458">
    <property type="entry name" value="SODIUM-COUPLED NEUTRAL AMINO ACID TRANSPORTER 11-RELATED"/>
    <property type="match status" value="1"/>
</dbReference>
<protein>
    <submittedName>
        <fullName evidence="10">Sodium-coupled neutral amino acid transporter 5</fullName>
    </submittedName>
</protein>
<comment type="caution">
    <text evidence="10">The sequence shown here is derived from an EMBL/GenBank/DDBJ whole genome shotgun (WGS) entry which is preliminary data.</text>
</comment>
<gene>
    <name evidence="10" type="ORF">SEMRO_25_G016980.1</name>
</gene>
<proteinExistence type="inferred from homology"/>
<evidence type="ECO:0000256" key="3">
    <source>
        <dbReference type="ARBA" id="ARBA00022448"/>
    </source>
</evidence>
<evidence type="ECO:0000313" key="11">
    <source>
        <dbReference type="Proteomes" id="UP001153069"/>
    </source>
</evidence>
<feature type="domain" description="Amino acid transporter transmembrane" evidence="9">
    <location>
        <begin position="34"/>
        <end position="516"/>
    </location>
</feature>
<feature type="transmembrane region" description="Helical" evidence="8">
    <location>
        <begin position="449"/>
        <end position="473"/>
    </location>
</feature>
<keyword evidence="5" id="KW-0029">Amino-acid transport</keyword>
<dbReference type="GO" id="GO:0016020">
    <property type="term" value="C:membrane"/>
    <property type="evidence" value="ECO:0007669"/>
    <property type="project" value="UniProtKB-SubCell"/>
</dbReference>
<feature type="transmembrane region" description="Helical" evidence="8">
    <location>
        <begin position="345"/>
        <end position="367"/>
    </location>
</feature>
<keyword evidence="3" id="KW-0813">Transport</keyword>
<comment type="subcellular location">
    <subcellularLocation>
        <location evidence="1">Membrane</location>
        <topology evidence="1">Multi-pass membrane protein</topology>
    </subcellularLocation>
</comment>
<feature type="transmembrane region" description="Helical" evidence="8">
    <location>
        <begin position="425"/>
        <end position="443"/>
    </location>
</feature>
<evidence type="ECO:0000256" key="7">
    <source>
        <dbReference type="ARBA" id="ARBA00023136"/>
    </source>
</evidence>
<evidence type="ECO:0000256" key="4">
    <source>
        <dbReference type="ARBA" id="ARBA00022692"/>
    </source>
</evidence>
<feature type="transmembrane region" description="Helical" evidence="8">
    <location>
        <begin position="36"/>
        <end position="59"/>
    </location>
</feature>
<keyword evidence="4 8" id="KW-0812">Transmembrane</keyword>